<dbReference type="Proteomes" id="UP001652582">
    <property type="component" value="Chromosome 10"/>
</dbReference>
<dbReference type="PROSITE" id="PS51155">
    <property type="entry name" value="CHIT_BIND_RR_2"/>
    <property type="match status" value="1"/>
</dbReference>
<evidence type="ECO:0000256" key="3">
    <source>
        <dbReference type="PROSITE-ProRule" id="PRU00497"/>
    </source>
</evidence>
<evidence type="ECO:0000313" key="6">
    <source>
        <dbReference type="RefSeq" id="XP_023939611.1"/>
    </source>
</evidence>
<gene>
    <name evidence="6" type="primary">LOC112046967</name>
</gene>
<dbReference type="InterPro" id="IPR000618">
    <property type="entry name" value="Insect_cuticle"/>
</dbReference>
<accession>A0A6J1N987</accession>
<dbReference type="GO" id="GO:0005615">
    <property type="term" value="C:extracellular space"/>
    <property type="evidence" value="ECO:0007669"/>
    <property type="project" value="TreeGrafter"/>
</dbReference>
<evidence type="ECO:0000256" key="2">
    <source>
        <dbReference type="ARBA" id="ARBA00022729"/>
    </source>
</evidence>
<dbReference type="KEGG" id="bany:112046967"/>
<name>A0A6J1N987_BICAN</name>
<dbReference type="GeneID" id="112046967"/>
<dbReference type="Pfam" id="PF00379">
    <property type="entry name" value="Chitin_bind_4"/>
    <property type="match status" value="1"/>
</dbReference>
<dbReference type="PROSITE" id="PS00233">
    <property type="entry name" value="CHIT_BIND_RR_1"/>
    <property type="match status" value="1"/>
</dbReference>
<dbReference type="GO" id="GO:0042302">
    <property type="term" value="F:structural constituent of cuticle"/>
    <property type="evidence" value="ECO:0007669"/>
    <property type="project" value="UniProtKB-UniRule"/>
</dbReference>
<dbReference type="AlphaFoldDB" id="A0A6J1N987"/>
<dbReference type="PRINTS" id="PR00947">
    <property type="entry name" value="CUTICLE"/>
</dbReference>
<evidence type="ECO:0000256" key="4">
    <source>
        <dbReference type="SAM" id="SignalP"/>
    </source>
</evidence>
<dbReference type="GO" id="GO:0031012">
    <property type="term" value="C:extracellular matrix"/>
    <property type="evidence" value="ECO:0007669"/>
    <property type="project" value="TreeGrafter"/>
</dbReference>
<evidence type="ECO:0000256" key="1">
    <source>
        <dbReference type="ARBA" id="ARBA00022460"/>
    </source>
</evidence>
<feature type="signal peptide" evidence="4">
    <location>
        <begin position="1"/>
        <end position="17"/>
    </location>
</feature>
<reference evidence="6" key="1">
    <citation type="submission" date="2025-08" db="UniProtKB">
        <authorList>
            <consortium name="RefSeq"/>
        </authorList>
    </citation>
    <scope>IDENTIFICATION</scope>
</reference>
<keyword evidence="1 3" id="KW-0193">Cuticle</keyword>
<dbReference type="InterPro" id="IPR031311">
    <property type="entry name" value="CHIT_BIND_RR_consensus"/>
</dbReference>
<dbReference type="InterPro" id="IPR051217">
    <property type="entry name" value="Insect_Cuticle_Struc_Prot"/>
</dbReference>
<evidence type="ECO:0000313" key="5">
    <source>
        <dbReference type="Proteomes" id="UP001652582"/>
    </source>
</evidence>
<dbReference type="OrthoDB" id="6378451at2759"/>
<keyword evidence="2 4" id="KW-0732">Signal</keyword>
<keyword evidence="5" id="KW-1185">Reference proteome</keyword>
<sequence length="272" mass="30338">MWRVIVLTLSLLANANSYTSRQHRPYSAASESQIRFAIENKYDDTGPGAKGQEYAYKTYNTLENALVSYLDDPDTKLPDHEREKALNILQLQNQDVYSNLKLRPFPNTVEGYKAYTKQSIPPVVKLNIPNKQSFQPPTANYGLLNTKGAQLNDIPQLFEKDGVRDTGYSFQKIQSTKGAPVSVANFHRGFGSSGETVDDDQFDPNPQYSYSYGVHNKQTGDTKAAQETRAGGVVRGFYSFLDADGKQRTVHYTADDAAGFRAQVQRTERGSA</sequence>
<feature type="chain" id="PRO_5026665732" evidence="4">
    <location>
        <begin position="18"/>
        <end position="272"/>
    </location>
</feature>
<proteinExistence type="predicted"/>
<protein>
    <submittedName>
        <fullName evidence="6">Uncharacterized protein LOC112046967</fullName>
    </submittedName>
</protein>
<dbReference type="PANTHER" id="PTHR12236">
    <property type="entry name" value="STRUCTURAL CONTITUENT OF CUTICLE"/>
    <property type="match status" value="1"/>
</dbReference>
<dbReference type="RefSeq" id="XP_023939611.1">
    <property type="nucleotide sequence ID" value="XM_024083843.2"/>
</dbReference>
<organism evidence="5 6">
    <name type="scientific">Bicyclus anynana</name>
    <name type="common">Squinting bush brown butterfly</name>
    <dbReference type="NCBI Taxonomy" id="110368"/>
    <lineage>
        <taxon>Eukaryota</taxon>
        <taxon>Metazoa</taxon>
        <taxon>Ecdysozoa</taxon>
        <taxon>Arthropoda</taxon>
        <taxon>Hexapoda</taxon>
        <taxon>Insecta</taxon>
        <taxon>Pterygota</taxon>
        <taxon>Neoptera</taxon>
        <taxon>Endopterygota</taxon>
        <taxon>Lepidoptera</taxon>
        <taxon>Glossata</taxon>
        <taxon>Ditrysia</taxon>
        <taxon>Papilionoidea</taxon>
        <taxon>Nymphalidae</taxon>
        <taxon>Satyrinae</taxon>
        <taxon>Satyrini</taxon>
        <taxon>Mycalesina</taxon>
        <taxon>Bicyclus</taxon>
    </lineage>
</organism>
<dbReference type="PANTHER" id="PTHR12236:SF86">
    <property type="entry name" value="CCP84AC-RELATED"/>
    <property type="match status" value="1"/>
</dbReference>